<evidence type="ECO:0000259" key="1">
    <source>
        <dbReference type="Pfam" id="PF19190"/>
    </source>
</evidence>
<dbReference type="EMBL" id="BARS01023966">
    <property type="protein sequence ID" value="GAG02413.1"/>
    <property type="molecule type" value="Genomic_DNA"/>
</dbReference>
<accession>X0UQ43</accession>
<dbReference type="InterPro" id="IPR024361">
    <property type="entry name" value="BACON"/>
</dbReference>
<evidence type="ECO:0000313" key="2">
    <source>
        <dbReference type="EMBL" id="GAG02413.1"/>
    </source>
</evidence>
<gene>
    <name evidence="2" type="ORF">S01H1_38106</name>
</gene>
<sequence>MVEYGWLGSWDPPKNFTVLYKVTVPCDAALGDYAFDGDMYYYDVYHENQTLASVTGDFNVTVVRPAINFTPARIDFYGAVNGTNPLNQTLELWSSTPCPLNWNVTYDADWLEVYPTNGSCTDVAPSFVALSVNSSGMSGAEYFANITLNAPEA</sequence>
<dbReference type="AlphaFoldDB" id="X0UQ43"/>
<feature type="domain" description="BACON" evidence="1">
    <location>
        <begin position="68"/>
        <end position="140"/>
    </location>
</feature>
<comment type="caution">
    <text evidence="2">The sequence shown here is derived from an EMBL/GenBank/DDBJ whole genome shotgun (WGS) entry which is preliminary data.</text>
</comment>
<protein>
    <recommendedName>
        <fullName evidence="1">BACON domain-containing protein</fullName>
    </recommendedName>
</protein>
<reference evidence="2" key="1">
    <citation type="journal article" date="2014" name="Front. Microbiol.">
        <title>High frequency of phylogenetically diverse reductive dehalogenase-homologous genes in deep subseafloor sedimentary metagenomes.</title>
        <authorList>
            <person name="Kawai M."/>
            <person name="Futagami T."/>
            <person name="Toyoda A."/>
            <person name="Takaki Y."/>
            <person name="Nishi S."/>
            <person name="Hori S."/>
            <person name="Arai W."/>
            <person name="Tsubouchi T."/>
            <person name="Morono Y."/>
            <person name="Uchiyama I."/>
            <person name="Ito T."/>
            <person name="Fujiyama A."/>
            <person name="Inagaki F."/>
            <person name="Takami H."/>
        </authorList>
    </citation>
    <scope>NUCLEOTIDE SEQUENCE</scope>
    <source>
        <strain evidence="2">Expedition CK06-06</strain>
    </source>
</reference>
<organism evidence="2">
    <name type="scientific">marine sediment metagenome</name>
    <dbReference type="NCBI Taxonomy" id="412755"/>
    <lineage>
        <taxon>unclassified sequences</taxon>
        <taxon>metagenomes</taxon>
        <taxon>ecological metagenomes</taxon>
    </lineage>
</organism>
<proteinExistence type="predicted"/>
<name>X0UQ43_9ZZZZ</name>
<dbReference type="Pfam" id="PF19190">
    <property type="entry name" value="BACON_2"/>
    <property type="match status" value="1"/>
</dbReference>
<feature type="non-terminal residue" evidence="2">
    <location>
        <position position="153"/>
    </location>
</feature>